<dbReference type="InterPro" id="IPR052960">
    <property type="entry name" value="GlcN6P_deaminase-like"/>
</dbReference>
<dbReference type="GO" id="GO:0004342">
    <property type="term" value="F:glucosamine-6-phosphate deaminase activity"/>
    <property type="evidence" value="ECO:0007669"/>
    <property type="project" value="InterPro"/>
</dbReference>
<proteinExistence type="predicted"/>
<dbReference type="InterPro" id="IPR006148">
    <property type="entry name" value="Glc/Gal-6P_isomerase"/>
</dbReference>
<protein>
    <submittedName>
        <fullName evidence="2">Glucosamine-6-phosphate deaminase</fullName>
    </submittedName>
</protein>
<dbReference type="Gene3D" id="3.40.50.1360">
    <property type="match status" value="1"/>
</dbReference>
<accession>A0A918WIC6</accession>
<evidence type="ECO:0000259" key="1">
    <source>
        <dbReference type="Pfam" id="PF01182"/>
    </source>
</evidence>
<dbReference type="PROSITE" id="PS01161">
    <property type="entry name" value="GLC_GALNAC_ISOMERASE"/>
    <property type="match status" value="1"/>
</dbReference>
<dbReference type="EMBL" id="BMXI01000003">
    <property type="protein sequence ID" value="GHC46370.1"/>
    <property type="molecule type" value="Genomic_DNA"/>
</dbReference>
<gene>
    <name evidence="2" type="ORF">GCM10007100_09970</name>
</gene>
<dbReference type="GO" id="GO:0005975">
    <property type="term" value="P:carbohydrate metabolic process"/>
    <property type="evidence" value="ECO:0007669"/>
    <property type="project" value="InterPro"/>
</dbReference>
<dbReference type="Pfam" id="PF01182">
    <property type="entry name" value="Glucosamine_iso"/>
    <property type="match status" value="1"/>
</dbReference>
<dbReference type="InterPro" id="IPR004547">
    <property type="entry name" value="Glucosamine6P_isomerase"/>
</dbReference>
<organism evidence="2 3">
    <name type="scientific">Roseibacillus persicicus</name>
    <dbReference type="NCBI Taxonomy" id="454148"/>
    <lineage>
        <taxon>Bacteria</taxon>
        <taxon>Pseudomonadati</taxon>
        <taxon>Verrucomicrobiota</taxon>
        <taxon>Verrucomicrobiia</taxon>
        <taxon>Verrucomicrobiales</taxon>
        <taxon>Verrucomicrobiaceae</taxon>
        <taxon>Roseibacillus</taxon>
    </lineage>
</organism>
<dbReference type="PANTHER" id="PTHR42892">
    <property type="entry name" value="GLUCOSAMINE-6-PHOSPHATE DEAMINASE-LIKE PROTEIN BT_0258-RELATED"/>
    <property type="match status" value="1"/>
</dbReference>
<dbReference type="CDD" id="cd01399">
    <property type="entry name" value="GlcN6P_deaminase"/>
    <property type="match status" value="1"/>
</dbReference>
<evidence type="ECO:0000313" key="3">
    <source>
        <dbReference type="Proteomes" id="UP000644507"/>
    </source>
</evidence>
<dbReference type="AlphaFoldDB" id="A0A918WIC6"/>
<feature type="domain" description="Glucosamine/galactosamine-6-phosphate isomerase" evidence="1">
    <location>
        <begin position="36"/>
        <end position="251"/>
    </location>
</feature>
<name>A0A918WIC6_9BACT</name>
<keyword evidence="3" id="KW-1185">Reference proteome</keyword>
<reference evidence="2" key="1">
    <citation type="journal article" date="2014" name="Int. J. Syst. Evol. Microbiol.">
        <title>Complete genome sequence of Corynebacterium casei LMG S-19264T (=DSM 44701T), isolated from a smear-ripened cheese.</title>
        <authorList>
            <consortium name="US DOE Joint Genome Institute (JGI-PGF)"/>
            <person name="Walter F."/>
            <person name="Albersmeier A."/>
            <person name="Kalinowski J."/>
            <person name="Ruckert C."/>
        </authorList>
    </citation>
    <scope>NUCLEOTIDE SEQUENCE</scope>
    <source>
        <strain evidence="2">KCTC 12988</strain>
    </source>
</reference>
<reference evidence="2" key="2">
    <citation type="submission" date="2020-09" db="EMBL/GenBank/DDBJ databases">
        <authorList>
            <person name="Sun Q."/>
            <person name="Kim S."/>
        </authorList>
    </citation>
    <scope>NUCLEOTIDE SEQUENCE</scope>
    <source>
        <strain evidence="2">KCTC 12988</strain>
    </source>
</reference>
<dbReference type="Proteomes" id="UP000644507">
    <property type="component" value="Unassembled WGS sequence"/>
</dbReference>
<dbReference type="PANTHER" id="PTHR42892:SF1">
    <property type="entry name" value="GLUCOSAMINE-6-PHOSPHATE ISOMERASE"/>
    <property type="match status" value="1"/>
</dbReference>
<dbReference type="GO" id="GO:0006044">
    <property type="term" value="P:N-acetylglucosamine metabolic process"/>
    <property type="evidence" value="ECO:0007669"/>
    <property type="project" value="InterPro"/>
</dbReference>
<sequence length="263" mass="28894">MSGSSALFKTDGEKVMQSSKIERSGLQIDVFPTREEASAAAADEVEALLRKKDSVNLGLATGSTPLPFYRELVRRHREEGLSFAQMEGFNLDEYEGLPPEHPESYDSFMQQQLYAHIDARESHLLPGIYQNAEEACRAYEEKIVEKGGLDWQLLGIGGNGHIGFNEPGSPVDSRTRRIELDERTRRDAVKQFGTLEKVPLAALTMGIGTILEAKRIVLMAWGAGKAGILQKALQGPVTAEVPASFLQTHGNVRILIDEEASQG</sequence>
<evidence type="ECO:0000313" key="2">
    <source>
        <dbReference type="EMBL" id="GHC46370.1"/>
    </source>
</evidence>
<dbReference type="InterPro" id="IPR018321">
    <property type="entry name" value="Glucosamine6P_isomerase_CS"/>
</dbReference>
<dbReference type="SUPFAM" id="SSF100950">
    <property type="entry name" value="NagB/RpiA/CoA transferase-like"/>
    <property type="match status" value="1"/>
</dbReference>
<comment type="caution">
    <text evidence="2">The sequence shown here is derived from an EMBL/GenBank/DDBJ whole genome shotgun (WGS) entry which is preliminary data.</text>
</comment>
<dbReference type="InterPro" id="IPR037171">
    <property type="entry name" value="NagB/RpiA_transferase-like"/>
</dbReference>